<sequence length="175" mass="19415">MPICSNKDKNNPVVIATDVEHEAAEIAKVKISREQAYFNSYDFDAIEEASIEAVDKVEEVVCDCDPSRNRTKTPDINCNVGDRDDGDIHVSGRHQVSSDTCYERLTSYLESTHPTNSLKSSQVPPGCEICLTSGGERRNFSSSPPMKLYGKGGDELHKPFENIFSLPRAMLKCAR</sequence>
<organism evidence="1 2">
    <name type="scientific">Hermetia illucens</name>
    <name type="common">Black soldier fly</name>
    <dbReference type="NCBI Taxonomy" id="343691"/>
    <lineage>
        <taxon>Eukaryota</taxon>
        <taxon>Metazoa</taxon>
        <taxon>Ecdysozoa</taxon>
        <taxon>Arthropoda</taxon>
        <taxon>Hexapoda</taxon>
        <taxon>Insecta</taxon>
        <taxon>Pterygota</taxon>
        <taxon>Neoptera</taxon>
        <taxon>Endopterygota</taxon>
        <taxon>Diptera</taxon>
        <taxon>Brachycera</taxon>
        <taxon>Stratiomyomorpha</taxon>
        <taxon>Stratiomyidae</taxon>
        <taxon>Hermetiinae</taxon>
        <taxon>Hermetia</taxon>
    </lineage>
</organism>
<dbReference type="Proteomes" id="UP000594454">
    <property type="component" value="Chromosome 6"/>
</dbReference>
<dbReference type="AlphaFoldDB" id="A0A7R8Z1I9"/>
<dbReference type="EMBL" id="LR899014">
    <property type="protein sequence ID" value="CAD7092616.1"/>
    <property type="molecule type" value="Genomic_DNA"/>
</dbReference>
<name>A0A7R8Z1I9_HERIL</name>
<accession>A0A7R8Z1I9</accession>
<protein>
    <submittedName>
        <fullName evidence="1">Uncharacterized protein</fullName>
    </submittedName>
</protein>
<dbReference type="InParanoid" id="A0A7R8Z1I9"/>
<reference evidence="1 2" key="1">
    <citation type="submission" date="2020-11" db="EMBL/GenBank/DDBJ databases">
        <authorList>
            <person name="Wallbank WR R."/>
            <person name="Pardo Diaz C."/>
            <person name="Kozak K."/>
            <person name="Martin S."/>
            <person name="Jiggins C."/>
            <person name="Moest M."/>
            <person name="Warren A I."/>
            <person name="Generalovic N T."/>
            <person name="Byers J.R.P. K."/>
            <person name="Montejo-Kovacevich G."/>
            <person name="Yen C E."/>
        </authorList>
    </citation>
    <scope>NUCLEOTIDE SEQUENCE [LARGE SCALE GENOMIC DNA]</scope>
</reference>
<keyword evidence="2" id="KW-1185">Reference proteome</keyword>
<proteinExistence type="predicted"/>
<evidence type="ECO:0000313" key="2">
    <source>
        <dbReference type="Proteomes" id="UP000594454"/>
    </source>
</evidence>
<evidence type="ECO:0000313" key="1">
    <source>
        <dbReference type="EMBL" id="CAD7092616.1"/>
    </source>
</evidence>
<gene>
    <name evidence="1" type="ORF">HERILL_LOCUS14964</name>
</gene>